<accession>A0A843WWF4</accession>
<feature type="region of interest" description="Disordered" evidence="1">
    <location>
        <begin position="23"/>
        <end position="47"/>
    </location>
</feature>
<dbReference type="EMBL" id="NMUH01004205">
    <property type="protein sequence ID" value="MQM08785.1"/>
    <property type="molecule type" value="Genomic_DNA"/>
</dbReference>
<protein>
    <submittedName>
        <fullName evidence="2">Uncharacterized protein</fullName>
    </submittedName>
</protein>
<evidence type="ECO:0000313" key="3">
    <source>
        <dbReference type="Proteomes" id="UP000652761"/>
    </source>
</evidence>
<dbReference type="Proteomes" id="UP000652761">
    <property type="component" value="Unassembled WGS sequence"/>
</dbReference>
<feature type="non-terminal residue" evidence="2">
    <location>
        <position position="1"/>
    </location>
</feature>
<sequence>PTRPGNSLSPVSPQIFSAKLEIPSCGPASSLPRHLGRPQHDQHPPGEAATYCRTLADVATAAPLRGRTLADVAAAAAPLRGRSGDSIALCTALHLAELDGPFVKLRLKGRLNQEILEVDVELLLLPGL</sequence>
<keyword evidence="3" id="KW-1185">Reference proteome</keyword>
<reference evidence="2" key="1">
    <citation type="submission" date="2017-07" db="EMBL/GenBank/DDBJ databases">
        <title>Taro Niue Genome Assembly and Annotation.</title>
        <authorList>
            <person name="Atibalentja N."/>
            <person name="Keating K."/>
            <person name="Fields C.J."/>
        </authorList>
    </citation>
    <scope>NUCLEOTIDE SEQUENCE</scope>
    <source>
        <strain evidence="2">Niue_2</strain>
        <tissue evidence="2">Leaf</tissue>
    </source>
</reference>
<evidence type="ECO:0000256" key="1">
    <source>
        <dbReference type="SAM" id="MobiDB-lite"/>
    </source>
</evidence>
<proteinExistence type="predicted"/>
<dbReference type="AlphaFoldDB" id="A0A843WWF4"/>
<organism evidence="2 3">
    <name type="scientific">Colocasia esculenta</name>
    <name type="common">Wild taro</name>
    <name type="synonym">Arum esculentum</name>
    <dbReference type="NCBI Taxonomy" id="4460"/>
    <lineage>
        <taxon>Eukaryota</taxon>
        <taxon>Viridiplantae</taxon>
        <taxon>Streptophyta</taxon>
        <taxon>Embryophyta</taxon>
        <taxon>Tracheophyta</taxon>
        <taxon>Spermatophyta</taxon>
        <taxon>Magnoliopsida</taxon>
        <taxon>Liliopsida</taxon>
        <taxon>Araceae</taxon>
        <taxon>Aroideae</taxon>
        <taxon>Colocasieae</taxon>
        <taxon>Colocasia</taxon>
    </lineage>
</organism>
<comment type="caution">
    <text evidence="2">The sequence shown here is derived from an EMBL/GenBank/DDBJ whole genome shotgun (WGS) entry which is preliminary data.</text>
</comment>
<evidence type="ECO:0000313" key="2">
    <source>
        <dbReference type="EMBL" id="MQM08785.1"/>
    </source>
</evidence>
<name>A0A843WWF4_COLES</name>
<gene>
    <name evidence="2" type="ORF">Taro_041643</name>
</gene>